<dbReference type="PANTHER" id="PTHR31973">
    <property type="entry name" value="POLYPROTEIN, PUTATIVE-RELATED"/>
    <property type="match status" value="1"/>
</dbReference>
<evidence type="ECO:0000256" key="3">
    <source>
        <dbReference type="ARBA" id="ARBA00022833"/>
    </source>
</evidence>
<dbReference type="InterPro" id="IPR004332">
    <property type="entry name" value="Transposase_MuDR"/>
</dbReference>
<keyword evidence="7" id="KW-1185">Reference proteome</keyword>
<evidence type="ECO:0000256" key="2">
    <source>
        <dbReference type="ARBA" id="ARBA00022771"/>
    </source>
</evidence>
<dbReference type="SMART" id="SM00575">
    <property type="entry name" value="ZnF_PMZ"/>
    <property type="match status" value="1"/>
</dbReference>
<reference evidence="6 7" key="1">
    <citation type="journal article" date="2018" name="Mol. Plant">
        <title>The genome of Artemisia annua provides insight into the evolution of Asteraceae family and artemisinin biosynthesis.</title>
        <authorList>
            <person name="Shen Q."/>
            <person name="Zhang L."/>
            <person name="Liao Z."/>
            <person name="Wang S."/>
            <person name="Yan T."/>
            <person name="Shi P."/>
            <person name="Liu M."/>
            <person name="Fu X."/>
            <person name="Pan Q."/>
            <person name="Wang Y."/>
            <person name="Lv Z."/>
            <person name="Lu X."/>
            <person name="Zhang F."/>
            <person name="Jiang W."/>
            <person name="Ma Y."/>
            <person name="Chen M."/>
            <person name="Hao X."/>
            <person name="Li L."/>
            <person name="Tang Y."/>
            <person name="Lv G."/>
            <person name="Zhou Y."/>
            <person name="Sun X."/>
            <person name="Brodelius P.E."/>
            <person name="Rose J.K.C."/>
            <person name="Tang K."/>
        </authorList>
    </citation>
    <scope>NUCLEOTIDE SEQUENCE [LARGE SCALE GENOMIC DNA]</scope>
    <source>
        <strain evidence="7">cv. Huhao1</strain>
        <tissue evidence="6">Leaf</tissue>
    </source>
</reference>
<keyword evidence="2 4" id="KW-0863">Zinc-finger</keyword>
<dbReference type="InterPro" id="IPR006564">
    <property type="entry name" value="Znf_PMZ"/>
</dbReference>
<sequence length="312" mass="36511">MYMITHLHLMPYIQESRRPYLMLSPCPTNQDTLAKISLHKHIRVYFRFQPLKALNHYALTNEFEYFIEKSEPTRFTARCAQLTCGWRIHAARLQDGVTFKVKKFSDSHTCIRSNKGGNKCATQGWIASVIKDKLKSDGDVSVTKLKKWLMKHYSVEVPYLKVFRGKEQAYTDMYGKWEDSFIKNLGEYEICRSNENRAAVKCKGKRWEVILDERKCTCRVWQVKGLPCVHAAAFIAFLRDYNWEKYVDEYFTIEKLKEAYAMEIAPMLAMNEWVHTETGQKIYPPRTREEHKSSANSCGLIVDYLEQVIGSI</sequence>
<dbReference type="OrthoDB" id="683469at2759"/>
<dbReference type="AlphaFoldDB" id="A0A2U1NMY1"/>
<keyword evidence="1" id="KW-0479">Metal-binding</keyword>
<name>A0A2U1NMY1_ARTAN</name>
<evidence type="ECO:0000256" key="1">
    <source>
        <dbReference type="ARBA" id="ARBA00022723"/>
    </source>
</evidence>
<dbReference type="Proteomes" id="UP000245207">
    <property type="component" value="Unassembled WGS sequence"/>
</dbReference>
<accession>A0A2U1NMY1</accession>
<keyword evidence="3" id="KW-0862">Zinc</keyword>
<comment type="caution">
    <text evidence="6">The sequence shown here is derived from an EMBL/GenBank/DDBJ whole genome shotgun (WGS) entry which is preliminary data.</text>
</comment>
<dbReference type="Pfam" id="PF04434">
    <property type="entry name" value="SWIM"/>
    <property type="match status" value="1"/>
</dbReference>
<evidence type="ECO:0000256" key="4">
    <source>
        <dbReference type="PROSITE-ProRule" id="PRU00325"/>
    </source>
</evidence>
<evidence type="ECO:0000313" key="7">
    <source>
        <dbReference type="Proteomes" id="UP000245207"/>
    </source>
</evidence>
<dbReference type="EMBL" id="PKPP01002499">
    <property type="protein sequence ID" value="PWA74873.1"/>
    <property type="molecule type" value="Genomic_DNA"/>
</dbReference>
<dbReference type="PROSITE" id="PS50966">
    <property type="entry name" value="ZF_SWIM"/>
    <property type="match status" value="1"/>
</dbReference>
<dbReference type="InterPro" id="IPR007527">
    <property type="entry name" value="Znf_SWIM"/>
</dbReference>
<evidence type="ECO:0000313" key="6">
    <source>
        <dbReference type="EMBL" id="PWA74873.1"/>
    </source>
</evidence>
<dbReference type="GO" id="GO:0008270">
    <property type="term" value="F:zinc ion binding"/>
    <property type="evidence" value="ECO:0007669"/>
    <property type="project" value="UniProtKB-KW"/>
</dbReference>
<organism evidence="6 7">
    <name type="scientific">Artemisia annua</name>
    <name type="common">Sweet wormwood</name>
    <dbReference type="NCBI Taxonomy" id="35608"/>
    <lineage>
        <taxon>Eukaryota</taxon>
        <taxon>Viridiplantae</taxon>
        <taxon>Streptophyta</taxon>
        <taxon>Embryophyta</taxon>
        <taxon>Tracheophyta</taxon>
        <taxon>Spermatophyta</taxon>
        <taxon>Magnoliopsida</taxon>
        <taxon>eudicotyledons</taxon>
        <taxon>Gunneridae</taxon>
        <taxon>Pentapetalae</taxon>
        <taxon>asterids</taxon>
        <taxon>campanulids</taxon>
        <taxon>Asterales</taxon>
        <taxon>Asteraceae</taxon>
        <taxon>Asteroideae</taxon>
        <taxon>Anthemideae</taxon>
        <taxon>Artemisiinae</taxon>
        <taxon>Artemisia</taxon>
    </lineage>
</organism>
<feature type="domain" description="SWIM-type" evidence="5">
    <location>
        <begin position="207"/>
        <end position="239"/>
    </location>
</feature>
<gene>
    <name evidence="6" type="ORF">CTI12_AA248320</name>
</gene>
<dbReference type="Pfam" id="PF03108">
    <property type="entry name" value="DBD_Tnp_Mut"/>
    <property type="match status" value="1"/>
</dbReference>
<dbReference type="PANTHER" id="PTHR31973:SF188">
    <property type="entry name" value="POLYPROTEIN, PUTATIVE-RELATED"/>
    <property type="match status" value="1"/>
</dbReference>
<evidence type="ECO:0000259" key="5">
    <source>
        <dbReference type="PROSITE" id="PS50966"/>
    </source>
</evidence>
<dbReference type="STRING" id="35608.A0A2U1NMY1"/>
<protein>
    <submittedName>
        <fullName evidence="6">Transposase, MuDR</fullName>
    </submittedName>
</protein>
<proteinExistence type="predicted"/>